<accession>A0A917PMD1</accession>
<dbReference type="InterPro" id="IPR038591">
    <property type="entry name" value="NolW-like_sf"/>
</dbReference>
<organism evidence="3 4">
    <name type="scientific">Pseudomonas matsuisoli</name>
    <dbReference type="NCBI Taxonomy" id="1515666"/>
    <lineage>
        <taxon>Bacteria</taxon>
        <taxon>Pseudomonadati</taxon>
        <taxon>Pseudomonadota</taxon>
        <taxon>Gammaproteobacteria</taxon>
        <taxon>Pseudomonadales</taxon>
        <taxon>Pseudomonadaceae</taxon>
        <taxon>Pseudomonas</taxon>
    </lineage>
</organism>
<dbReference type="AlphaFoldDB" id="A0A917PMD1"/>
<evidence type="ECO:0000313" key="3">
    <source>
        <dbReference type="EMBL" id="GGJ84308.1"/>
    </source>
</evidence>
<gene>
    <name evidence="3" type="ORF">GCM10009304_07860</name>
</gene>
<evidence type="ECO:0000259" key="2">
    <source>
        <dbReference type="Pfam" id="PF03958"/>
    </source>
</evidence>
<sequence>MNVRPLTIALLSLTTCSASAATEVIPLNHRLAADVLPIVQSILGNQGKADAYGSQLIVNTTPAKLAEIRGVMNQLDQAPRQLLISVDTSDSATTRQDGYSINGQVGGRDIQLRSDGEGPDGVTIIRRSTESQDAGVQQVQATEGYPAMIQVGQSVPLSTNDIDRYGQTYQGTQYRDVTRGFYVTASLTGDTVHLVLSSNRDRVSAGSNQVIELQSADTRVSGKIGEWIPVGSVGGSYSQGQSGLLKRYETDGRNDMSLRVKVDLLN</sequence>
<evidence type="ECO:0000313" key="4">
    <source>
        <dbReference type="Proteomes" id="UP000635983"/>
    </source>
</evidence>
<dbReference type="Pfam" id="PF03958">
    <property type="entry name" value="Secretin_N"/>
    <property type="match status" value="1"/>
</dbReference>
<dbReference type="EMBL" id="BMPO01000002">
    <property type="protein sequence ID" value="GGJ84308.1"/>
    <property type="molecule type" value="Genomic_DNA"/>
</dbReference>
<feature type="signal peptide" evidence="1">
    <location>
        <begin position="1"/>
        <end position="20"/>
    </location>
</feature>
<name>A0A917PMD1_9PSED</name>
<dbReference type="InterPro" id="IPR005644">
    <property type="entry name" value="NolW-like"/>
</dbReference>
<evidence type="ECO:0000256" key="1">
    <source>
        <dbReference type="SAM" id="SignalP"/>
    </source>
</evidence>
<keyword evidence="1" id="KW-0732">Signal</keyword>
<feature type="domain" description="NolW-like" evidence="2">
    <location>
        <begin position="22"/>
        <end position="81"/>
    </location>
</feature>
<dbReference type="Gene3D" id="3.30.1370.120">
    <property type="match status" value="1"/>
</dbReference>
<reference evidence="3" key="1">
    <citation type="journal article" date="2014" name="Int. J. Syst. Evol. Microbiol.">
        <title>Complete genome sequence of Corynebacterium casei LMG S-19264T (=DSM 44701T), isolated from a smear-ripened cheese.</title>
        <authorList>
            <consortium name="US DOE Joint Genome Institute (JGI-PGF)"/>
            <person name="Walter F."/>
            <person name="Albersmeier A."/>
            <person name="Kalinowski J."/>
            <person name="Ruckert C."/>
        </authorList>
    </citation>
    <scope>NUCLEOTIDE SEQUENCE</scope>
    <source>
        <strain evidence="3">JCM 30078</strain>
    </source>
</reference>
<keyword evidence="4" id="KW-1185">Reference proteome</keyword>
<protein>
    <recommendedName>
        <fullName evidence="2">NolW-like domain-containing protein</fullName>
    </recommendedName>
</protein>
<proteinExistence type="predicted"/>
<dbReference type="RefSeq" id="WP_188981859.1">
    <property type="nucleotide sequence ID" value="NZ_BMPO01000002.1"/>
</dbReference>
<feature type="chain" id="PRO_5037617278" description="NolW-like domain-containing protein" evidence="1">
    <location>
        <begin position="21"/>
        <end position="266"/>
    </location>
</feature>
<dbReference type="Proteomes" id="UP000635983">
    <property type="component" value="Unassembled WGS sequence"/>
</dbReference>
<comment type="caution">
    <text evidence="3">The sequence shown here is derived from an EMBL/GenBank/DDBJ whole genome shotgun (WGS) entry which is preliminary data.</text>
</comment>
<reference evidence="3" key="2">
    <citation type="submission" date="2020-09" db="EMBL/GenBank/DDBJ databases">
        <authorList>
            <person name="Sun Q."/>
            <person name="Ohkuma M."/>
        </authorList>
    </citation>
    <scope>NUCLEOTIDE SEQUENCE</scope>
    <source>
        <strain evidence="3">JCM 30078</strain>
    </source>
</reference>